<organism evidence="1 2">
    <name type="scientific">Archangium lansingense</name>
    <dbReference type="NCBI Taxonomy" id="2995310"/>
    <lineage>
        <taxon>Bacteria</taxon>
        <taxon>Pseudomonadati</taxon>
        <taxon>Myxococcota</taxon>
        <taxon>Myxococcia</taxon>
        <taxon>Myxococcales</taxon>
        <taxon>Cystobacterineae</taxon>
        <taxon>Archangiaceae</taxon>
        <taxon>Archangium</taxon>
    </lineage>
</organism>
<reference evidence="1 2" key="1">
    <citation type="submission" date="2022-11" db="EMBL/GenBank/DDBJ databases">
        <title>Minimal conservation of predation-associated metabolite biosynthetic gene clusters underscores biosynthetic potential of Myxococcota including descriptions for ten novel species: Archangium lansinium sp. nov., Myxococcus landrumus sp. nov., Nannocystis bai.</title>
        <authorList>
            <person name="Ahearne A."/>
            <person name="Stevens C."/>
            <person name="Phillips K."/>
        </authorList>
    </citation>
    <scope>NUCLEOTIDE SEQUENCE [LARGE SCALE GENOMIC DNA]</scope>
    <source>
        <strain evidence="1 2">MIWBW</strain>
    </source>
</reference>
<dbReference type="RefSeq" id="WP_267540139.1">
    <property type="nucleotide sequence ID" value="NZ_JAPNKA010000001.1"/>
</dbReference>
<evidence type="ECO:0000313" key="1">
    <source>
        <dbReference type="EMBL" id="MCY1081546.1"/>
    </source>
</evidence>
<gene>
    <name evidence="1" type="ORF">OV287_44545</name>
</gene>
<proteinExistence type="predicted"/>
<evidence type="ECO:0000313" key="2">
    <source>
        <dbReference type="Proteomes" id="UP001207654"/>
    </source>
</evidence>
<keyword evidence="2" id="KW-1185">Reference proteome</keyword>
<protein>
    <submittedName>
        <fullName evidence="1">Uncharacterized protein</fullName>
    </submittedName>
</protein>
<name>A0ABT4AJS8_9BACT</name>
<sequence length="46" mass="4967">MSTRFTSGVDLLTIIKWKELYALIETATGKCLDVASVIEGVVLGHS</sequence>
<accession>A0ABT4AJS8</accession>
<comment type="caution">
    <text evidence="1">The sequence shown here is derived from an EMBL/GenBank/DDBJ whole genome shotgun (WGS) entry which is preliminary data.</text>
</comment>
<dbReference type="Proteomes" id="UP001207654">
    <property type="component" value="Unassembled WGS sequence"/>
</dbReference>
<dbReference type="EMBL" id="JAPNKA010000001">
    <property type="protein sequence ID" value="MCY1081546.1"/>
    <property type="molecule type" value="Genomic_DNA"/>
</dbReference>